<sequence length="74" mass="8321">MTTYQVDILNPKATKLLQDLADLDLIAIKHTSEDKFLKVIERLRAKAVANPPASEDITKEVEVVRAARYARTRG</sequence>
<gene>
    <name evidence="1" type="ORF">IC230_23005</name>
</gene>
<comment type="caution">
    <text evidence="1">The sequence shown here is derived from an EMBL/GenBank/DDBJ whole genome shotgun (WGS) entry which is preliminary data.</text>
</comment>
<evidence type="ECO:0000313" key="1">
    <source>
        <dbReference type="EMBL" id="MBD2755791.1"/>
    </source>
</evidence>
<keyword evidence="2" id="KW-1185">Reference proteome</keyword>
<name>A0A927B5U4_9BACT</name>
<dbReference type="RefSeq" id="WP_191041407.1">
    <property type="nucleotide sequence ID" value="NZ_JACXAA010000009.1"/>
</dbReference>
<accession>A0A927B5U4</accession>
<dbReference type="EMBL" id="JACXAA010000009">
    <property type="protein sequence ID" value="MBD2755791.1"/>
    <property type="molecule type" value="Genomic_DNA"/>
</dbReference>
<reference evidence="1" key="1">
    <citation type="submission" date="2020-09" db="EMBL/GenBank/DDBJ databases">
        <authorList>
            <person name="Kim M.K."/>
        </authorList>
    </citation>
    <scope>NUCLEOTIDE SEQUENCE</scope>
    <source>
        <strain evidence="1">BT704</strain>
    </source>
</reference>
<protein>
    <submittedName>
        <fullName evidence="1">Uncharacterized protein</fullName>
    </submittedName>
</protein>
<evidence type="ECO:0000313" key="2">
    <source>
        <dbReference type="Proteomes" id="UP000653797"/>
    </source>
</evidence>
<dbReference type="Proteomes" id="UP000653797">
    <property type="component" value="Unassembled WGS sequence"/>
</dbReference>
<dbReference type="AlphaFoldDB" id="A0A927B5U4"/>
<organism evidence="1 2">
    <name type="scientific">Spirosoma validum</name>
    <dbReference type="NCBI Taxonomy" id="2771355"/>
    <lineage>
        <taxon>Bacteria</taxon>
        <taxon>Pseudomonadati</taxon>
        <taxon>Bacteroidota</taxon>
        <taxon>Cytophagia</taxon>
        <taxon>Cytophagales</taxon>
        <taxon>Cytophagaceae</taxon>
        <taxon>Spirosoma</taxon>
    </lineage>
</organism>
<proteinExistence type="predicted"/>